<sequence>MKSKKLKKIISMSLVSALVVGVGITARAENGQAVDNSIAHVKTIESDKTVINNDTSWRYLDDGTDPAVGTYLFDNFKIKSAWTLPKDIEYEGQNIGFDDTSWKISKGPYGAKNGEIIDGANTVLQHYNGKTSSGKDRAIETYFFRTEFNVDNLEDVNKIKASFTFDDSIVVYINGSEVKRYLVPEEKQENNMFYAGNGNGSPITEEFELTDLSMLKEGNNVIAVEVHQDRETSSDIYFGCNSLILSSEEIEKEEPKVSDISLTVGADESEVNFTWYTNFDGETELQVAKKSDMNGDIFPVEKAKSYKGEITKIDDINRSNKASAINLEENTDYVYRIGKEGVWSEVNNLSTKDTNKFNFLLAGDPQIGSGSIESDINGWTDTLNKAISKFPDASFLISAGDQVNKAGNEAEYDGYLSPEVLESLPVATNVGNHDVGINYTQHFNVPNLSTLGSNAAGGDYYFRYGNALFISLNSNNTSSAEHEQFIQETIEKNKDAKWRIVTFHHSIYSVASHSLEDSILSRRETLVPIFDKNDIDVVLMGHDHVYTRSYQMEGFKELKNQTLDNEGNVVDPEGTLYLTANSASGSKYYNILENEDFTYAAVKDQSKVPTISNIEITDNSFKVVTYRTDNMEVIDEYSIVKDVEEDKEDNGSTGEENGEVQNPGDSGSIKPEVDKNDGDKNESSNPVKTGDTVGNPFVYIPLMVLASGSILYLVLKKKKLQESKN</sequence>
<dbReference type="SUPFAM" id="SSF56300">
    <property type="entry name" value="Metallo-dependent phosphatases"/>
    <property type="match status" value="1"/>
</dbReference>
<evidence type="ECO:0000256" key="1">
    <source>
        <dbReference type="ARBA" id="ARBA00022729"/>
    </source>
</evidence>
<dbReference type="Gene3D" id="2.60.120.260">
    <property type="entry name" value="Galactose-binding domain-like"/>
    <property type="match status" value="1"/>
</dbReference>
<organism evidence="7">
    <name type="scientific">Clostridium paraputrificum</name>
    <dbReference type="NCBI Taxonomy" id="29363"/>
    <lineage>
        <taxon>Bacteria</taxon>
        <taxon>Bacillati</taxon>
        <taxon>Bacillota</taxon>
        <taxon>Clostridia</taxon>
        <taxon>Eubacteriales</taxon>
        <taxon>Clostridiaceae</taxon>
        <taxon>Clostridium</taxon>
    </lineage>
</organism>
<feature type="signal peptide" evidence="4">
    <location>
        <begin position="1"/>
        <end position="28"/>
    </location>
</feature>
<feature type="compositionally biased region" description="Basic and acidic residues" evidence="2">
    <location>
        <begin position="671"/>
        <end position="682"/>
    </location>
</feature>
<feature type="region of interest" description="Disordered" evidence="2">
    <location>
        <begin position="641"/>
        <end position="693"/>
    </location>
</feature>
<proteinExistence type="predicted"/>
<dbReference type="AlphaFoldDB" id="A0A6N3GG30"/>
<feature type="chain" id="PRO_5026769664" evidence="4">
    <location>
        <begin position="29"/>
        <end position="725"/>
    </location>
</feature>
<dbReference type="Pfam" id="PF16656">
    <property type="entry name" value="Pur_ac_phosph_N"/>
    <property type="match status" value="1"/>
</dbReference>
<keyword evidence="3" id="KW-0472">Membrane</keyword>
<dbReference type="Gene3D" id="3.60.21.10">
    <property type="match status" value="1"/>
</dbReference>
<dbReference type="PANTHER" id="PTHR22953">
    <property type="entry name" value="ACID PHOSPHATASE RELATED"/>
    <property type="match status" value="1"/>
</dbReference>
<dbReference type="GO" id="GO:0046872">
    <property type="term" value="F:metal ion binding"/>
    <property type="evidence" value="ECO:0007669"/>
    <property type="project" value="InterPro"/>
</dbReference>
<feature type="compositionally biased region" description="Polar residues" evidence="2">
    <location>
        <begin position="651"/>
        <end position="665"/>
    </location>
</feature>
<dbReference type="GO" id="GO:0003993">
    <property type="term" value="F:acid phosphatase activity"/>
    <property type="evidence" value="ECO:0007669"/>
    <property type="project" value="InterPro"/>
</dbReference>
<accession>A0A6N3GG30</accession>
<feature type="transmembrane region" description="Helical" evidence="3">
    <location>
        <begin position="697"/>
        <end position="715"/>
    </location>
</feature>
<evidence type="ECO:0000256" key="2">
    <source>
        <dbReference type="SAM" id="MobiDB-lite"/>
    </source>
</evidence>
<keyword evidence="3" id="KW-1133">Transmembrane helix</keyword>
<dbReference type="Pfam" id="PF00149">
    <property type="entry name" value="Metallophos"/>
    <property type="match status" value="1"/>
</dbReference>
<keyword evidence="1 4" id="KW-0732">Signal</keyword>
<dbReference type="RefSeq" id="WP_156562914.1">
    <property type="nucleotide sequence ID" value="NZ_CACRTV010000080.1"/>
</dbReference>
<gene>
    <name evidence="7" type="ORF">CPLFYP93_03064</name>
</gene>
<evidence type="ECO:0000313" key="7">
    <source>
        <dbReference type="EMBL" id="VYU63150.1"/>
    </source>
</evidence>
<evidence type="ECO:0000259" key="6">
    <source>
        <dbReference type="Pfam" id="PF16656"/>
    </source>
</evidence>
<feature type="domain" description="Calcineurin-like phosphoesterase" evidence="5">
    <location>
        <begin position="374"/>
        <end position="546"/>
    </location>
</feature>
<dbReference type="InterPro" id="IPR004843">
    <property type="entry name" value="Calcineurin-like_PHP"/>
</dbReference>
<name>A0A6N3GG30_9CLOT</name>
<keyword evidence="3" id="KW-0812">Transmembrane</keyword>
<dbReference type="InterPro" id="IPR039331">
    <property type="entry name" value="PAPs-like"/>
</dbReference>
<dbReference type="InterPro" id="IPR029052">
    <property type="entry name" value="Metallo-depent_PP-like"/>
</dbReference>
<protein>
    <submittedName>
        <fullName evidence="7">Calcineurin-like phosphoesterase</fullName>
    </submittedName>
</protein>
<dbReference type="InterPro" id="IPR015914">
    <property type="entry name" value="PAPs_N"/>
</dbReference>
<reference evidence="7" key="1">
    <citation type="submission" date="2019-11" db="EMBL/GenBank/DDBJ databases">
        <authorList>
            <person name="Feng L."/>
        </authorList>
    </citation>
    <scope>NUCLEOTIDE SEQUENCE</scope>
    <source>
        <strain evidence="7">CParaputrificumLFYP93</strain>
    </source>
</reference>
<evidence type="ECO:0000256" key="3">
    <source>
        <dbReference type="SAM" id="Phobius"/>
    </source>
</evidence>
<dbReference type="EMBL" id="CACRTV010000080">
    <property type="protein sequence ID" value="VYU63150.1"/>
    <property type="molecule type" value="Genomic_DNA"/>
</dbReference>
<evidence type="ECO:0000259" key="5">
    <source>
        <dbReference type="Pfam" id="PF00149"/>
    </source>
</evidence>
<feature type="domain" description="Purple acid phosphatase N-terminal" evidence="6">
    <location>
        <begin position="259"/>
        <end position="351"/>
    </location>
</feature>
<dbReference type="PANTHER" id="PTHR22953:SF153">
    <property type="entry name" value="PURPLE ACID PHOSPHATASE"/>
    <property type="match status" value="1"/>
</dbReference>
<evidence type="ECO:0000256" key="4">
    <source>
        <dbReference type="SAM" id="SignalP"/>
    </source>
</evidence>